<organism evidence="2 3">
    <name type="scientific">Thiopseudomonas denitrificans</name>
    <dbReference type="NCBI Taxonomy" id="1501432"/>
    <lineage>
        <taxon>Bacteria</taxon>
        <taxon>Pseudomonadati</taxon>
        <taxon>Pseudomonadota</taxon>
        <taxon>Gammaproteobacteria</taxon>
        <taxon>Pseudomonadales</taxon>
        <taxon>Pseudomonadaceae</taxon>
        <taxon>Thiopseudomonas</taxon>
    </lineage>
</organism>
<evidence type="ECO:0000313" key="3">
    <source>
        <dbReference type="Proteomes" id="UP000294575"/>
    </source>
</evidence>
<evidence type="ECO:0000313" key="2">
    <source>
        <dbReference type="EMBL" id="TDQ38949.1"/>
    </source>
</evidence>
<evidence type="ECO:0008006" key="4">
    <source>
        <dbReference type="Google" id="ProtNLM"/>
    </source>
</evidence>
<accession>A0A4R6U3A2</accession>
<name>A0A4R6U3A2_9GAMM</name>
<dbReference type="Proteomes" id="UP000294575">
    <property type="component" value="Unassembled WGS sequence"/>
</dbReference>
<feature type="region of interest" description="Disordered" evidence="1">
    <location>
        <begin position="582"/>
        <end position="601"/>
    </location>
</feature>
<evidence type="ECO:0000256" key="1">
    <source>
        <dbReference type="SAM" id="MobiDB-lite"/>
    </source>
</evidence>
<dbReference type="OrthoDB" id="5724405at2"/>
<feature type="compositionally biased region" description="Low complexity" evidence="1">
    <location>
        <begin position="584"/>
        <end position="595"/>
    </location>
</feature>
<dbReference type="EMBL" id="SNYK01000003">
    <property type="protein sequence ID" value="TDQ38949.1"/>
    <property type="molecule type" value="Genomic_DNA"/>
</dbReference>
<sequence length="613" mass="67146">MNQQSALVSQGAAPAAVTRQLSFCKTTARDLAAWLRSLPKANTGEYSRQLYMALNELSRLQAAPELRIQLLEQLRPEVALITKQLETNHLLNSVILNARANKVATLCHTLQNHLTSGYKQAAADLQGKKSGLLALAIQRTLHGLFTSLARAHLTYRNVPRGLWFEAHQMYRLTAHYGLQKQKVKDPLLSPGEELTLEQAYCCSLLLGCAPANQMRQSDIKTLVDALPRWSRLAILQDIEQADSLFAVALTTDTVPRYRALLNLAGRSHILGLNTSRLTDAILTTLSARQPDSEQQPSPLIDPGVSSSLLQLLACAWGNIAKRGFPRTTSTETLQLVLGMSSVHYQLSGNTPFEETLNLPAATTTLELSTDTGGIEQDIWAQAADVLPDGTSFNGEIHYIPPKKQAELAREEEEQTREKLRQHNAALYPVLEARIVNRSPGGYCLEWPVQAPANLQTGDILAVRKDASHDWSVATIRWIRQNDQTGAQIGVEIMAHRAAPCAARLLRSGKAASDYLRALQVPAISGIARPAQIITARIPFREGCTVTLNTLGEETRIILGRQVEQTASCSLFEYVTVKAATKNQSPATASPAPGAGDHAKVNDPEDFTSLWDHL</sequence>
<reference evidence="2 3" key="1">
    <citation type="submission" date="2019-03" db="EMBL/GenBank/DDBJ databases">
        <title>Genomic Encyclopedia of Type Strains, Phase IV (KMG-IV): sequencing the most valuable type-strain genomes for metagenomic binning, comparative biology and taxonomic classification.</title>
        <authorList>
            <person name="Goeker M."/>
        </authorList>
    </citation>
    <scope>NUCLEOTIDE SEQUENCE [LARGE SCALE GENOMIC DNA]</scope>
    <source>
        <strain evidence="2 3">DSM 28679</strain>
    </source>
</reference>
<keyword evidence="3" id="KW-1185">Reference proteome</keyword>
<proteinExistence type="predicted"/>
<protein>
    <recommendedName>
        <fullName evidence="4">Molecular chaperone</fullName>
    </recommendedName>
</protein>
<dbReference type="RefSeq" id="WP_101497740.1">
    <property type="nucleotide sequence ID" value="NZ_LNJZ01000009.1"/>
</dbReference>
<dbReference type="AlphaFoldDB" id="A0A4R6U3A2"/>
<gene>
    <name evidence="2" type="ORF">DFQ45_103115</name>
</gene>
<comment type="caution">
    <text evidence="2">The sequence shown here is derived from an EMBL/GenBank/DDBJ whole genome shotgun (WGS) entry which is preliminary data.</text>
</comment>